<proteinExistence type="predicted"/>
<reference evidence="1" key="1">
    <citation type="submission" date="2014-09" db="EMBL/GenBank/DDBJ databases">
        <authorList>
            <person name="Magalhaes I.L.F."/>
            <person name="Oliveira U."/>
            <person name="Santos F.R."/>
            <person name="Vidigal T.H.D.A."/>
            <person name="Brescovit A.D."/>
            <person name="Santos A.J."/>
        </authorList>
    </citation>
    <scope>NUCLEOTIDE SEQUENCE</scope>
    <source>
        <tissue evidence="1">Shoot tissue taken approximately 20 cm above the soil surface</tissue>
    </source>
</reference>
<sequence>MIKNDKVADYRCRCIRFQKLIRLLQKH</sequence>
<dbReference type="AlphaFoldDB" id="A0A0A8ZPS5"/>
<reference evidence="1" key="2">
    <citation type="journal article" date="2015" name="Data Brief">
        <title>Shoot transcriptome of the giant reed, Arundo donax.</title>
        <authorList>
            <person name="Barrero R.A."/>
            <person name="Guerrero F.D."/>
            <person name="Moolhuijzen P."/>
            <person name="Goolsby J.A."/>
            <person name="Tidwell J."/>
            <person name="Bellgard S.E."/>
            <person name="Bellgard M.I."/>
        </authorList>
    </citation>
    <scope>NUCLEOTIDE SEQUENCE</scope>
    <source>
        <tissue evidence="1">Shoot tissue taken approximately 20 cm above the soil surface</tissue>
    </source>
</reference>
<organism evidence="1">
    <name type="scientific">Arundo donax</name>
    <name type="common">Giant reed</name>
    <name type="synonym">Donax arundinaceus</name>
    <dbReference type="NCBI Taxonomy" id="35708"/>
    <lineage>
        <taxon>Eukaryota</taxon>
        <taxon>Viridiplantae</taxon>
        <taxon>Streptophyta</taxon>
        <taxon>Embryophyta</taxon>
        <taxon>Tracheophyta</taxon>
        <taxon>Spermatophyta</taxon>
        <taxon>Magnoliopsida</taxon>
        <taxon>Liliopsida</taxon>
        <taxon>Poales</taxon>
        <taxon>Poaceae</taxon>
        <taxon>PACMAD clade</taxon>
        <taxon>Arundinoideae</taxon>
        <taxon>Arundineae</taxon>
        <taxon>Arundo</taxon>
    </lineage>
</organism>
<name>A0A0A8ZPS5_ARUDO</name>
<dbReference type="EMBL" id="GBRH01258232">
    <property type="protein sequence ID" value="JAD39663.1"/>
    <property type="molecule type" value="Transcribed_RNA"/>
</dbReference>
<accession>A0A0A8ZPS5</accession>
<protein>
    <submittedName>
        <fullName evidence="1">Uncharacterized protein</fullName>
    </submittedName>
</protein>
<evidence type="ECO:0000313" key="1">
    <source>
        <dbReference type="EMBL" id="JAD39663.1"/>
    </source>
</evidence>